<feature type="transmembrane region" description="Helical" evidence="2">
    <location>
        <begin position="228"/>
        <end position="250"/>
    </location>
</feature>
<gene>
    <name evidence="4" type="ORF">GCM10023094_38190</name>
</gene>
<evidence type="ECO:0000259" key="3">
    <source>
        <dbReference type="Pfam" id="PF14219"/>
    </source>
</evidence>
<evidence type="ECO:0000313" key="5">
    <source>
        <dbReference type="Proteomes" id="UP001501183"/>
    </source>
</evidence>
<evidence type="ECO:0000256" key="1">
    <source>
        <dbReference type="SAM" id="MobiDB-lite"/>
    </source>
</evidence>
<reference evidence="5" key="1">
    <citation type="journal article" date="2019" name="Int. J. Syst. Evol. Microbiol.">
        <title>The Global Catalogue of Microorganisms (GCM) 10K type strain sequencing project: providing services to taxonomists for standard genome sequencing and annotation.</title>
        <authorList>
            <consortium name="The Broad Institute Genomics Platform"/>
            <consortium name="The Broad Institute Genome Sequencing Center for Infectious Disease"/>
            <person name="Wu L."/>
            <person name="Ma J."/>
        </authorList>
    </citation>
    <scope>NUCLEOTIDE SEQUENCE [LARGE SCALE GENOMIC DNA]</scope>
    <source>
        <strain evidence="5">JCM 32206</strain>
    </source>
</reference>
<feature type="domain" description="DUF4328" evidence="3">
    <location>
        <begin position="104"/>
        <end position="254"/>
    </location>
</feature>
<evidence type="ECO:0000313" key="4">
    <source>
        <dbReference type="EMBL" id="GAA4484636.1"/>
    </source>
</evidence>
<proteinExistence type="predicted"/>
<keyword evidence="2" id="KW-0472">Membrane</keyword>
<feature type="transmembrane region" description="Helical" evidence="2">
    <location>
        <begin position="74"/>
        <end position="99"/>
    </location>
</feature>
<keyword evidence="2" id="KW-1133">Transmembrane helix</keyword>
<dbReference type="EMBL" id="BAABFB010000059">
    <property type="protein sequence ID" value="GAA4484636.1"/>
    <property type="molecule type" value="Genomic_DNA"/>
</dbReference>
<protein>
    <recommendedName>
        <fullName evidence="3">DUF4328 domain-containing protein</fullName>
    </recommendedName>
</protein>
<feature type="transmembrane region" description="Helical" evidence="2">
    <location>
        <begin position="198"/>
        <end position="216"/>
    </location>
</feature>
<name>A0ABP8PDW6_9NOCA</name>
<comment type="caution">
    <text evidence="4">The sequence shown here is derived from an EMBL/GenBank/DDBJ whole genome shotgun (WGS) entry which is preliminary data.</text>
</comment>
<organism evidence="4 5">
    <name type="scientific">Rhodococcus olei</name>
    <dbReference type="NCBI Taxonomy" id="2161675"/>
    <lineage>
        <taxon>Bacteria</taxon>
        <taxon>Bacillati</taxon>
        <taxon>Actinomycetota</taxon>
        <taxon>Actinomycetes</taxon>
        <taxon>Mycobacteriales</taxon>
        <taxon>Nocardiaceae</taxon>
        <taxon>Rhodococcus</taxon>
    </lineage>
</organism>
<keyword evidence="5" id="KW-1185">Reference proteome</keyword>
<dbReference type="Proteomes" id="UP001501183">
    <property type="component" value="Unassembled WGS sequence"/>
</dbReference>
<accession>A0ABP8PDW6</accession>
<feature type="transmembrane region" description="Helical" evidence="2">
    <location>
        <begin position="164"/>
        <end position="186"/>
    </location>
</feature>
<dbReference type="InterPro" id="IPR025565">
    <property type="entry name" value="DUF4328"/>
</dbReference>
<feature type="region of interest" description="Disordered" evidence="1">
    <location>
        <begin position="28"/>
        <end position="48"/>
    </location>
</feature>
<sequence>MSPTAPGRLEPTARRNFRWVARRPGVVAAPATEPASGDDPTPSYQQVPRWGLVDPAPADLSEPRPTRTQQLAELAPTLLVASAGLFLAGALAELFRYGLLLYNRTTLISPAVLAVSDSLVFTFGVLAPLVAFAAAAASVAWLLDARRAAWARIGRVDPRSSAAVAFGCLVPVANLVWPGVFLTELAGVEPRIRRVVRLWWSTWVAGGVLLVVSLAWRSHDSLQARANGVVLAMIVDLVAVGIAVLTLVVMRRVDRLDLGGRPRSRNRWVVAA</sequence>
<dbReference type="Pfam" id="PF14219">
    <property type="entry name" value="DUF4328"/>
    <property type="match status" value="1"/>
</dbReference>
<keyword evidence="2" id="KW-0812">Transmembrane</keyword>
<feature type="transmembrane region" description="Helical" evidence="2">
    <location>
        <begin position="119"/>
        <end position="143"/>
    </location>
</feature>
<evidence type="ECO:0000256" key="2">
    <source>
        <dbReference type="SAM" id="Phobius"/>
    </source>
</evidence>